<reference evidence="4" key="1">
    <citation type="journal article" date="2020" name="mSystems">
        <title>Genome- and Community-Level Interaction Insights into Carbon Utilization and Element Cycling Functions of Hydrothermarchaeota in Hydrothermal Sediment.</title>
        <authorList>
            <person name="Zhou Z."/>
            <person name="Liu Y."/>
            <person name="Xu W."/>
            <person name="Pan J."/>
            <person name="Luo Z.H."/>
            <person name="Li M."/>
        </authorList>
    </citation>
    <scope>NUCLEOTIDE SEQUENCE [LARGE SCALE GENOMIC DNA]</scope>
    <source>
        <strain evidence="4">HyVt-443</strain>
    </source>
</reference>
<evidence type="ECO:0000313" key="4">
    <source>
        <dbReference type="EMBL" id="HEB95573.1"/>
    </source>
</evidence>
<evidence type="ECO:0000256" key="1">
    <source>
        <dbReference type="ARBA" id="ARBA00022729"/>
    </source>
</evidence>
<feature type="chain" id="PRO_5032915513" evidence="3">
    <location>
        <begin position="19"/>
        <end position="426"/>
    </location>
</feature>
<proteinExistence type="predicted"/>
<evidence type="ECO:0000256" key="3">
    <source>
        <dbReference type="SAM" id="SignalP"/>
    </source>
</evidence>
<dbReference type="PANTHER" id="PTHR34501">
    <property type="entry name" value="PROTEIN YDDL-RELATED"/>
    <property type="match status" value="1"/>
</dbReference>
<feature type="compositionally biased region" description="Basic and acidic residues" evidence="2">
    <location>
        <begin position="25"/>
        <end position="40"/>
    </location>
</feature>
<dbReference type="InterPro" id="IPR050298">
    <property type="entry name" value="Gram-neg_bact_OMP"/>
</dbReference>
<sequence>MPRRLLSILLLCLPPALATGAGPSRGDDGDATPETREESNVKALEAAPSENAIEREAETQEDPLTQRQEQAGLIRRQIQQELDRWNWRLYLSARLRYRKSSDEWLFGDGGSRVGFDASYHLSPRVRLFGLLEEGFNIADELDALLNPGNQSGTGTTIFTRLAYLGVESQRLTLTGGKNWSTYYQIASFTDRLISFGGEGTQFANAGTDGGPTGTGRADNVLQLRFMVNAIPDNWWFKPFRLNLQLQQGTSIPELDGYRYGTNAGGSAILHLRNEFILGIAYNRAPISLNRELRLAGLRGDEEALLLGSRWFGDDWYLGATLARLRNHATTDEGHYIDAIGSELYGKYRLYPRLWLTGGWNALQPDDDPRGRRFRIRYLVPGLLYELDGPSRFVYLEYKREDSRRADGSPMEDVMTVGIRWDFDREK</sequence>
<dbReference type="GO" id="GO:0009279">
    <property type="term" value="C:cell outer membrane"/>
    <property type="evidence" value="ECO:0007669"/>
    <property type="project" value="UniProtKB-SubCell"/>
</dbReference>
<gene>
    <name evidence="4" type="ORF">ENI96_03975</name>
</gene>
<dbReference type="GO" id="GO:0015288">
    <property type="term" value="F:porin activity"/>
    <property type="evidence" value="ECO:0007669"/>
    <property type="project" value="InterPro"/>
</dbReference>
<feature type="signal peptide" evidence="3">
    <location>
        <begin position="1"/>
        <end position="18"/>
    </location>
</feature>
<name>A0A831RJ43_9GAMM</name>
<dbReference type="SUPFAM" id="SSF56935">
    <property type="entry name" value="Porins"/>
    <property type="match status" value="1"/>
</dbReference>
<evidence type="ECO:0000256" key="2">
    <source>
        <dbReference type="SAM" id="MobiDB-lite"/>
    </source>
</evidence>
<dbReference type="AlphaFoldDB" id="A0A831RJ43"/>
<keyword evidence="1 3" id="KW-0732">Signal</keyword>
<comment type="caution">
    <text evidence="4">The sequence shown here is derived from an EMBL/GenBank/DDBJ whole genome shotgun (WGS) entry which is preliminary data.</text>
</comment>
<protein>
    <submittedName>
        <fullName evidence="4">Porin</fullName>
    </submittedName>
</protein>
<organism evidence="4">
    <name type="scientific">Sedimenticola thiotaurini</name>
    <dbReference type="NCBI Taxonomy" id="1543721"/>
    <lineage>
        <taxon>Bacteria</taxon>
        <taxon>Pseudomonadati</taxon>
        <taxon>Pseudomonadota</taxon>
        <taxon>Gammaproteobacteria</taxon>
        <taxon>Chromatiales</taxon>
        <taxon>Sedimenticolaceae</taxon>
        <taxon>Sedimenticola</taxon>
    </lineage>
</organism>
<dbReference type="PANTHER" id="PTHR34501:SF2">
    <property type="entry name" value="OUTER MEMBRANE PORIN F-RELATED"/>
    <property type="match status" value="1"/>
</dbReference>
<dbReference type="InterPro" id="IPR023614">
    <property type="entry name" value="Porin_dom_sf"/>
</dbReference>
<dbReference type="Proteomes" id="UP000886251">
    <property type="component" value="Unassembled WGS sequence"/>
</dbReference>
<dbReference type="Gene3D" id="2.40.160.10">
    <property type="entry name" value="Porin"/>
    <property type="match status" value="1"/>
</dbReference>
<feature type="region of interest" description="Disordered" evidence="2">
    <location>
        <begin position="19"/>
        <end position="65"/>
    </location>
</feature>
<dbReference type="EMBL" id="DRKP01000049">
    <property type="protein sequence ID" value="HEB95573.1"/>
    <property type="molecule type" value="Genomic_DNA"/>
</dbReference>
<accession>A0A831RJ43</accession>